<dbReference type="SUPFAM" id="SSF103473">
    <property type="entry name" value="MFS general substrate transporter"/>
    <property type="match status" value="1"/>
</dbReference>
<evidence type="ECO:0000256" key="3">
    <source>
        <dbReference type="ARBA" id="ARBA00022692"/>
    </source>
</evidence>
<accession>A0A3M8CXG9</accession>
<dbReference type="Gene3D" id="1.20.1250.20">
    <property type="entry name" value="MFS general substrate transporter like domains"/>
    <property type="match status" value="1"/>
</dbReference>
<keyword evidence="3 6" id="KW-0812">Transmembrane</keyword>
<feature type="transmembrane region" description="Helical" evidence="6">
    <location>
        <begin position="354"/>
        <end position="376"/>
    </location>
</feature>
<protein>
    <submittedName>
        <fullName evidence="8">MFS transporter</fullName>
    </submittedName>
</protein>
<comment type="caution">
    <text evidence="8">The sequence shown here is derived from an EMBL/GenBank/DDBJ whole genome shotgun (WGS) entry which is preliminary data.</text>
</comment>
<keyword evidence="4 6" id="KW-1133">Transmembrane helix</keyword>
<evidence type="ECO:0000256" key="6">
    <source>
        <dbReference type="SAM" id="Phobius"/>
    </source>
</evidence>
<evidence type="ECO:0000313" key="9">
    <source>
        <dbReference type="Proteomes" id="UP000269573"/>
    </source>
</evidence>
<evidence type="ECO:0000256" key="4">
    <source>
        <dbReference type="ARBA" id="ARBA00022989"/>
    </source>
</evidence>
<feature type="transmembrane region" description="Helical" evidence="6">
    <location>
        <begin position="268"/>
        <end position="285"/>
    </location>
</feature>
<dbReference type="PANTHER" id="PTHR23508">
    <property type="entry name" value="CARBOXYLIC ACID TRANSPORTER PROTEIN HOMOLOG"/>
    <property type="match status" value="1"/>
</dbReference>
<feature type="domain" description="Major facilitator superfamily (MFS) profile" evidence="7">
    <location>
        <begin position="21"/>
        <end position="408"/>
    </location>
</feature>
<evidence type="ECO:0000256" key="1">
    <source>
        <dbReference type="ARBA" id="ARBA00004651"/>
    </source>
</evidence>
<organism evidence="8 9">
    <name type="scientific">Brevibacillus nitrificans</name>
    <dbReference type="NCBI Taxonomy" id="651560"/>
    <lineage>
        <taxon>Bacteria</taxon>
        <taxon>Bacillati</taxon>
        <taxon>Bacillota</taxon>
        <taxon>Bacilli</taxon>
        <taxon>Bacillales</taxon>
        <taxon>Paenibacillaceae</taxon>
        <taxon>Brevibacillus</taxon>
    </lineage>
</organism>
<dbReference type="GO" id="GO:0005886">
    <property type="term" value="C:plasma membrane"/>
    <property type="evidence" value="ECO:0007669"/>
    <property type="project" value="UniProtKB-SubCell"/>
</dbReference>
<evidence type="ECO:0000313" key="8">
    <source>
        <dbReference type="EMBL" id="RNB80500.1"/>
    </source>
</evidence>
<dbReference type="PANTHER" id="PTHR23508:SF10">
    <property type="entry name" value="CARBOXYLIC ACID TRANSPORTER PROTEIN HOMOLOG"/>
    <property type="match status" value="1"/>
</dbReference>
<dbReference type="InterPro" id="IPR011701">
    <property type="entry name" value="MFS"/>
</dbReference>
<gene>
    <name evidence="8" type="ORF">EDM59_24540</name>
</gene>
<dbReference type="InterPro" id="IPR020846">
    <property type="entry name" value="MFS_dom"/>
</dbReference>
<evidence type="ECO:0000256" key="5">
    <source>
        <dbReference type="ARBA" id="ARBA00023136"/>
    </source>
</evidence>
<evidence type="ECO:0000259" key="7">
    <source>
        <dbReference type="PROSITE" id="PS50850"/>
    </source>
</evidence>
<dbReference type="InterPro" id="IPR005829">
    <property type="entry name" value="Sugar_transporter_CS"/>
</dbReference>
<feature type="transmembrane region" description="Helical" evidence="6">
    <location>
        <begin position="21"/>
        <end position="47"/>
    </location>
</feature>
<feature type="transmembrane region" description="Helical" evidence="6">
    <location>
        <begin position="382"/>
        <end position="403"/>
    </location>
</feature>
<keyword evidence="9" id="KW-1185">Reference proteome</keyword>
<dbReference type="PROSITE" id="PS00216">
    <property type="entry name" value="SUGAR_TRANSPORT_1"/>
    <property type="match status" value="1"/>
</dbReference>
<proteinExistence type="predicted"/>
<sequence length="422" mass="46108">MSDQVLRNDTQSGKNAVKWHTLFGSFFSYTLDAMDFMFLALALPVIIKEWNMSLGDAGLLGTSTLIGVGLSSIVLGWFSDNYGRRKALLISLAIFGVFTVAIAVSQTWEQFMVLRFLAGLGLGGVWGIASAYVSETWQAKHRARATSFVLSAWPVGYGLAALLSSIILPQYGWRALFTCGLASLLAMIYIYFFVPESKVWQENKNKREIEADRPAKVSVKELFSAGLAKRTILATLVSCCTLTAYWGINTWLPTYLTKERGLSVEMMGMFLIVINVGMFIGYQLFGYAADKLGRKKICILSFFGAAIMIPIYVFTDHVTVLFWMGPLLFLFFSQAGVFGAYFSELYPTHLRSMGAGFCFNVGRGLSAFAPFLLGSIATKYSLGTGFALCAITLIIGAVLTLFLPETSKQAGAAAALESEASA</sequence>
<dbReference type="Proteomes" id="UP000269573">
    <property type="component" value="Unassembled WGS sequence"/>
</dbReference>
<dbReference type="AlphaFoldDB" id="A0A3M8CXG9"/>
<dbReference type="PROSITE" id="PS00217">
    <property type="entry name" value="SUGAR_TRANSPORT_2"/>
    <property type="match status" value="1"/>
</dbReference>
<comment type="subcellular location">
    <subcellularLocation>
        <location evidence="1">Cell membrane</location>
        <topology evidence="1">Multi-pass membrane protein</topology>
    </subcellularLocation>
</comment>
<reference evidence="8 9" key="1">
    <citation type="submission" date="2018-10" db="EMBL/GenBank/DDBJ databases">
        <title>Phylogenomics of Brevibacillus.</title>
        <authorList>
            <person name="Dunlap C."/>
        </authorList>
    </citation>
    <scope>NUCLEOTIDE SEQUENCE [LARGE SCALE GENOMIC DNA]</scope>
    <source>
        <strain evidence="8 9">JCM 15774</strain>
    </source>
</reference>
<feature type="transmembrane region" description="Helical" evidence="6">
    <location>
        <begin position="173"/>
        <end position="194"/>
    </location>
</feature>
<evidence type="ECO:0000256" key="2">
    <source>
        <dbReference type="ARBA" id="ARBA00022448"/>
    </source>
</evidence>
<dbReference type="InterPro" id="IPR036259">
    <property type="entry name" value="MFS_trans_sf"/>
</dbReference>
<feature type="transmembrane region" description="Helical" evidence="6">
    <location>
        <begin position="145"/>
        <end position="167"/>
    </location>
</feature>
<feature type="transmembrane region" description="Helical" evidence="6">
    <location>
        <begin position="320"/>
        <end position="342"/>
    </location>
</feature>
<feature type="transmembrane region" description="Helical" evidence="6">
    <location>
        <begin position="114"/>
        <end position="133"/>
    </location>
</feature>
<feature type="transmembrane region" description="Helical" evidence="6">
    <location>
        <begin position="59"/>
        <end position="78"/>
    </location>
</feature>
<keyword evidence="2" id="KW-0813">Transport</keyword>
<dbReference type="GO" id="GO:0046943">
    <property type="term" value="F:carboxylic acid transmembrane transporter activity"/>
    <property type="evidence" value="ECO:0007669"/>
    <property type="project" value="TreeGrafter"/>
</dbReference>
<keyword evidence="5 6" id="KW-0472">Membrane</keyword>
<dbReference type="EMBL" id="RHHU01000017">
    <property type="protein sequence ID" value="RNB80500.1"/>
    <property type="molecule type" value="Genomic_DNA"/>
</dbReference>
<feature type="transmembrane region" description="Helical" evidence="6">
    <location>
        <begin position="87"/>
        <end position="108"/>
    </location>
</feature>
<feature type="transmembrane region" description="Helical" evidence="6">
    <location>
        <begin position="231"/>
        <end position="248"/>
    </location>
</feature>
<dbReference type="Pfam" id="PF07690">
    <property type="entry name" value="MFS_1"/>
    <property type="match status" value="1"/>
</dbReference>
<feature type="transmembrane region" description="Helical" evidence="6">
    <location>
        <begin position="297"/>
        <end position="314"/>
    </location>
</feature>
<dbReference type="PROSITE" id="PS50850">
    <property type="entry name" value="MFS"/>
    <property type="match status" value="1"/>
</dbReference>
<name>A0A3M8CXG9_9BACL</name>